<dbReference type="PROSITE" id="PS00149">
    <property type="entry name" value="SULFATASE_2"/>
    <property type="match status" value="1"/>
</dbReference>
<evidence type="ECO:0000256" key="8">
    <source>
        <dbReference type="ARBA" id="ARBA00023242"/>
    </source>
</evidence>
<dbReference type="InterPro" id="IPR000917">
    <property type="entry name" value="Sulfatase_N"/>
</dbReference>
<dbReference type="CDD" id="cd16025">
    <property type="entry name" value="PAS_like"/>
    <property type="match status" value="1"/>
</dbReference>
<dbReference type="Pfam" id="PF00884">
    <property type="entry name" value="Sulfatase"/>
    <property type="match status" value="1"/>
</dbReference>
<comment type="caution">
    <text evidence="11">The sequence shown here is derived from an EMBL/GenBank/DDBJ whole genome shotgun (WGS) entry which is preliminary data.</text>
</comment>
<evidence type="ECO:0000259" key="10">
    <source>
        <dbReference type="PROSITE" id="PS50048"/>
    </source>
</evidence>
<protein>
    <submittedName>
        <fullName evidence="11">Alkaline-phosphatase-like protein</fullName>
    </submittedName>
</protein>
<evidence type="ECO:0000256" key="2">
    <source>
        <dbReference type="ARBA" id="ARBA00022723"/>
    </source>
</evidence>
<keyword evidence="7" id="KW-0804">Transcription</keyword>
<evidence type="ECO:0000313" key="12">
    <source>
        <dbReference type="Proteomes" id="UP001610446"/>
    </source>
</evidence>
<evidence type="ECO:0000256" key="3">
    <source>
        <dbReference type="ARBA" id="ARBA00022801"/>
    </source>
</evidence>
<keyword evidence="2" id="KW-0479">Metal-binding</keyword>
<dbReference type="SUPFAM" id="SSF53649">
    <property type="entry name" value="Alkaline phosphatase-like"/>
    <property type="match status" value="1"/>
</dbReference>
<dbReference type="CDD" id="cd00067">
    <property type="entry name" value="GAL4"/>
    <property type="match status" value="2"/>
</dbReference>
<accession>A0ABR4JG24</accession>
<sequence>MARNAEQPKRPNFLFILADDLGFSDIGCYGSEIQTPNIDRLASEGVRMLNHHAAAACSPTRAMLLSGTDAHLGGLGVLIEYKQHAHGAARYSGKAGYEGYLNRDVATIPEILGDNGYFTAMSGKWHLGLRSSQGPWDRGFQKAFAMLPGCSNHYGWEPVQERFPIGGRPIHADQEGKVDITPNKNEDPEGFYSTDYYTDRLIQFFKERTDEEKAKPFFSFLPYTAPHWPLQCSRAQRDKYKGVYDDGPYALRNRRLKKLVELGIIDESVVPHNVETTRVGAEEWDSLTAEEKKLSSRAMETYAGMVDSIDINVGKVVDYLKKTGEYDNTMIVFMSDNGAEGAANIMGAIHKYYDNSYDNIGSYNSYTWLGPLWAQASTAPSRLFKCYPSQGGILVPCVVKPPATSFPAVSAGSFSRSFTTVMDFVPTFLDLANLSLQLAPAKGQRAMTTFRGRSVHAAKGKSWVPFFARGEAVENDELWAIHSSSEPIGWELFARGALRKGDWKIVHFAKAQGGAGEGDEGWELFNVVEDPGETKDLAKDDPEKLQELLKHWDEYVVECGIVWGESAVAPGLSAEEAPELWEDEMGLQKAWMEARGGQQPLIKCDESRPICTQCRKGSRFCVWSTPELKRSRAPRRPNATACHSCREKKLKCIGSIHDACEKCKALRLECRRTRQDVNPGASPRSDQSNTTRNSAAQAIHPHISAHYFGGEVTPVDPTSSSYTPLGHLPFWNELHDLIQLYFSTVHHFGFFAFIHPIYLERLLKKGDAPRELTLIMIASAMRFAADATPENLARADAWADEAIGALLPRIYQGYGAVQLMVLERRIV</sequence>
<keyword evidence="5" id="KW-0805">Transcription regulation</keyword>
<evidence type="ECO:0000256" key="4">
    <source>
        <dbReference type="ARBA" id="ARBA00022837"/>
    </source>
</evidence>
<dbReference type="PANTHER" id="PTHR42693">
    <property type="entry name" value="ARYLSULFATASE FAMILY MEMBER"/>
    <property type="match status" value="1"/>
</dbReference>
<comment type="similarity">
    <text evidence="1">Belongs to the sulfatase family.</text>
</comment>
<dbReference type="Proteomes" id="UP001610446">
    <property type="component" value="Unassembled WGS sequence"/>
</dbReference>
<dbReference type="InterPro" id="IPR050738">
    <property type="entry name" value="Sulfatase"/>
</dbReference>
<feature type="domain" description="Zn(2)-C6 fungal-type" evidence="10">
    <location>
        <begin position="641"/>
        <end position="672"/>
    </location>
</feature>
<keyword evidence="8" id="KW-0539">Nucleus</keyword>
<proteinExistence type="inferred from homology"/>
<evidence type="ECO:0000256" key="5">
    <source>
        <dbReference type="ARBA" id="ARBA00023015"/>
    </source>
</evidence>
<keyword evidence="12" id="KW-1185">Reference proteome</keyword>
<evidence type="ECO:0000256" key="6">
    <source>
        <dbReference type="ARBA" id="ARBA00023125"/>
    </source>
</evidence>
<reference evidence="11 12" key="1">
    <citation type="submission" date="2024-07" db="EMBL/GenBank/DDBJ databases">
        <title>Section-level genome sequencing and comparative genomics of Aspergillus sections Usti and Cavernicolus.</title>
        <authorList>
            <consortium name="Lawrence Berkeley National Laboratory"/>
            <person name="Nybo J.L."/>
            <person name="Vesth T.C."/>
            <person name="Theobald S."/>
            <person name="Frisvad J.C."/>
            <person name="Larsen T.O."/>
            <person name="Kjaerboelling I."/>
            <person name="Rothschild-Mancinelli K."/>
            <person name="Lyhne E.K."/>
            <person name="Kogle M.E."/>
            <person name="Barry K."/>
            <person name="Clum A."/>
            <person name="Na H."/>
            <person name="Ledsgaard L."/>
            <person name="Lin J."/>
            <person name="Lipzen A."/>
            <person name="Kuo A."/>
            <person name="Riley R."/>
            <person name="Mondo S."/>
            <person name="Labutti K."/>
            <person name="Haridas S."/>
            <person name="Pangalinan J."/>
            <person name="Salamov A.A."/>
            <person name="Simmons B.A."/>
            <person name="Magnuson J.K."/>
            <person name="Chen J."/>
            <person name="Drula E."/>
            <person name="Henrissat B."/>
            <person name="Wiebenga A."/>
            <person name="Lubbers R.J."/>
            <person name="Gomes A.C."/>
            <person name="Makela M.R."/>
            <person name="Stajich J."/>
            <person name="Grigoriev I.V."/>
            <person name="Mortensen U.H."/>
            <person name="De Vries R.P."/>
            <person name="Baker S.E."/>
            <person name="Andersen M.R."/>
        </authorList>
    </citation>
    <scope>NUCLEOTIDE SEQUENCE [LARGE SCALE GENOMIC DNA]</scope>
    <source>
        <strain evidence="11 12">CBS 123904</strain>
    </source>
</reference>
<dbReference type="PROSITE" id="PS00463">
    <property type="entry name" value="ZN2_CY6_FUNGAL_1"/>
    <property type="match status" value="1"/>
</dbReference>
<dbReference type="SUPFAM" id="SSF57701">
    <property type="entry name" value="Zn2/Cys6 DNA-binding domain"/>
    <property type="match status" value="1"/>
</dbReference>
<evidence type="ECO:0000313" key="11">
    <source>
        <dbReference type="EMBL" id="KAL2839001.1"/>
    </source>
</evidence>
<name>A0ABR4JG24_9EURO</name>
<evidence type="ECO:0000256" key="1">
    <source>
        <dbReference type="ARBA" id="ARBA00008779"/>
    </source>
</evidence>
<dbReference type="InterPro" id="IPR036864">
    <property type="entry name" value="Zn2-C6_fun-type_DNA-bd_sf"/>
</dbReference>
<evidence type="ECO:0000256" key="9">
    <source>
        <dbReference type="SAM" id="MobiDB-lite"/>
    </source>
</evidence>
<feature type="region of interest" description="Disordered" evidence="9">
    <location>
        <begin position="675"/>
        <end position="695"/>
    </location>
</feature>
<dbReference type="Gene3D" id="3.40.720.10">
    <property type="entry name" value="Alkaline Phosphatase, subunit A"/>
    <property type="match status" value="1"/>
</dbReference>
<dbReference type="InterPro" id="IPR024607">
    <property type="entry name" value="Sulfatase_CS"/>
</dbReference>
<organism evidence="11 12">
    <name type="scientific">Aspergillus pseudoustus</name>
    <dbReference type="NCBI Taxonomy" id="1810923"/>
    <lineage>
        <taxon>Eukaryota</taxon>
        <taxon>Fungi</taxon>
        <taxon>Dikarya</taxon>
        <taxon>Ascomycota</taxon>
        <taxon>Pezizomycotina</taxon>
        <taxon>Eurotiomycetes</taxon>
        <taxon>Eurotiomycetidae</taxon>
        <taxon>Eurotiales</taxon>
        <taxon>Aspergillaceae</taxon>
        <taxon>Aspergillus</taxon>
        <taxon>Aspergillus subgen. Nidulantes</taxon>
    </lineage>
</organism>
<dbReference type="Gene3D" id="3.30.1120.10">
    <property type="match status" value="1"/>
</dbReference>
<dbReference type="InterPro" id="IPR017850">
    <property type="entry name" value="Alkaline_phosphatase_core_sf"/>
</dbReference>
<dbReference type="SMART" id="SM00066">
    <property type="entry name" value="GAL4"/>
    <property type="match status" value="2"/>
</dbReference>
<dbReference type="PROSITE" id="PS50048">
    <property type="entry name" value="ZN2_CY6_FUNGAL_2"/>
    <property type="match status" value="1"/>
</dbReference>
<dbReference type="InterPro" id="IPR001138">
    <property type="entry name" value="Zn2Cys6_DnaBD"/>
</dbReference>
<dbReference type="CDD" id="cd12148">
    <property type="entry name" value="fungal_TF_MHR"/>
    <property type="match status" value="1"/>
</dbReference>
<gene>
    <name evidence="11" type="ORF">BJY01DRAFT_237286</name>
</gene>
<keyword evidence="6" id="KW-0238">DNA-binding</keyword>
<dbReference type="PANTHER" id="PTHR42693:SF33">
    <property type="entry name" value="ARYLSULFATASE"/>
    <property type="match status" value="1"/>
</dbReference>
<keyword evidence="3" id="KW-0378">Hydrolase</keyword>
<dbReference type="EMBL" id="JBFXLU010000139">
    <property type="protein sequence ID" value="KAL2839001.1"/>
    <property type="molecule type" value="Genomic_DNA"/>
</dbReference>
<keyword evidence="4" id="KW-0106">Calcium</keyword>
<feature type="compositionally biased region" description="Polar residues" evidence="9">
    <location>
        <begin position="684"/>
        <end position="695"/>
    </location>
</feature>
<evidence type="ECO:0000256" key="7">
    <source>
        <dbReference type="ARBA" id="ARBA00023163"/>
    </source>
</evidence>